<evidence type="ECO:0000256" key="2">
    <source>
        <dbReference type="PROSITE-ProRule" id="PRU00192"/>
    </source>
</evidence>
<evidence type="ECO:0000256" key="3">
    <source>
        <dbReference type="SAM" id="MobiDB-lite"/>
    </source>
</evidence>
<protein>
    <submittedName>
        <fullName evidence="5">BA75_04835T0</fullName>
    </submittedName>
</protein>
<accession>A0A1B2JHI7</accession>
<dbReference type="Pfam" id="PF00018">
    <property type="entry name" value="SH3_1"/>
    <property type="match status" value="1"/>
</dbReference>
<name>A0A1B2JHI7_PICPA</name>
<organism evidence="5 6">
    <name type="scientific">Komagataella pastoris</name>
    <name type="common">Yeast</name>
    <name type="synonym">Pichia pastoris</name>
    <dbReference type="NCBI Taxonomy" id="4922"/>
    <lineage>
        <taxon>Eukaryota</taxon>
        <taxon>Fungi</taxon>
        <taxon>Dikarya</taxon>
        <taxon>Ascomycota</taxon>
        <taxon>Saccharomycotina</taxon>
        <taxon>Pichiomycetes</taxon>
        <taxon>Pichiales</taxon>
        <taxon>Pichiaceae</taxon>
        <taxon>Komagataella</taxon>
    </lineage>
</organism>
<feature type="compositionally biased region" description="Low complexity" evidence="3">
    <location>
        <begin position="74"/>
        <end position="89"/>
    </location>
</feature>
<dbReference type="PRINTS" id="PR00452">
    <property type="entry name" value="SH3DOMAIN"/>
</dbReference>
<feature type="region of interest" description="Disordered" evidence="3">
    <location>
        <begin position="212"/>
        <end position="231"/>
    </location>
</feature>
<dbReference type="EMBL" id="CP014587">
    <property type="protein sequence ID" value="ANZ77509.1"/>
    <property type="molecule type" value="Genomic_DNA"/>
</dbReference>
<dbReference type="PANTHER" id="PTHR45929:SF7">
    <property type="entry name" value="LAS SEVENTEEN-BINDING PROTEIN 1"/>
    <property type="match status" value="1"/>
</dbReference>
<dbReference type="PRINTS" id="PR01887">
    <property type="entry name" value="SPECTRNALPHA"/>
</dbReference>
<dbReference type="PROSITE" id="PS50002">
    <property type="entry name" value="SH3"/>
    <property type="match status" value="1"/>
</dbReference>
<keyword evidence="6" id="KW-1185">Reference proteome</keyword>
<dbReference type="AlphaFoldDB" id="A0A1B2JHI7"/>
<dbReference type="SUPFAM" id="SSF50044">
    <property type="entry name" value="SH3-domain"/>
    <property type="match status" value="1"/>
</dbReference>
<feature type="domain" description="SH3" evidence="4">
    <location>
        <begin position="90"/>
        <end position="149"/>
    </location>
</feature>
<dbReference type="OrthoDB" id="6250593at2759"/>
<evidence type="ECO:0000313" key="5">
    <source>
        <dbReference type="EMBL" id="ANZ77509.1"/>
    </source>
</evidence>
<sequence length="262" mass="28787">MSSALINRSLTTIRTELDFLRESEVISEGLFQQIIDQLPEKHTPGMAAVSSIKAESVRQDKWEPPKVAPMEENSATTPAPSASVAPSHSTSLELAEALYDYTPQEKEDLALRVGDKIEITDKLSPDWWRGRVNGTEGIFPANYVKLLGSRPSYSPPPATQAQRYEYEPPLQSQPSGAPSAKYDYPIQQTQQYPGQNFGSPQPYPQQIVQTQPMVVQQPEQAQSGHNSQDFNRHAKKFGSKLGNAAIFGAGATIGSNIVNSIF</sequence>
<feature type="region of interest" description="Disordered" evidence="3">
    <location>
        <begin position="54"/>
        <end position="89"/>
    </location>
</feature>
<feature type="compositionally biased region" description="Basic and acidic residues" evidence="3">
    <location>
        <begin position="55"/>
        <end position="64"/>
    </location>
</feature>
<keyword evidence="1 2" id="KW-0728">SH3 domain</keyword>
<evidence type="ECO:0000256" key="1">
    <source>
        <dbReference type="ARBA" id="ARBA00022443"/>
    </source>
</evidence>
<dbReference type="Gene3D" id="2.30.30.40">
    <property type="entry name" value="SH3 Domains"/>
    <property type="match status" value="1"/>
</dbReference>
<dbReference type="SMART" id="SM00326">
    <property type="entry name" value="SH3"/>
    <property type="match status" value="1"/>
</dbReference>
<reference evidence="5 6" key="1">
    <citation type="submission" date="2016-02" db="EMBL/GenBank/DDBJ databases">
        <title>Comparative genomic and transcriptomic foundation for Pichia pastoris.</title>
        <authorList>
            <person name="Love K.R."/>
            <person name="Shah K.A."/>
            <person name="Whittaker C.A."/>
            <person name="Wu J."/>
            <person name="Bartlett M.C."/>
            <person name="Ma D."/>
            <person name="Leeson R.L."/>
            <person name="Priest M."/>
            <person name="Young S.K."/>
            <person name="Love J.C."/>
        </authorList>
    </citation>
    <scope>NUCLEOTIDE SEQUENCE [LARGE SCALE GENOMIC DNA]</scope>
    <source>
        <strain evidence="5 6">ATCC 28485</strain>
    </source>
</reference>
<dbReference type="InterPro" id="IPR001452">
    <property type="entry name" value="SH3_domain"/>
</dbReference>
<dbReference type="Proteomes" id="UP000094565">
    <property type="component" value="Chromosome 4"/>
</dbReference>
<proteinExistence type="predicted"/>
<dbReference type="PANTHER" id="PTHR45929">
    <property type="entry name" value="JAK PATHWAY SIGNAL TRANSDUCTION ADAPTOR MOLECULE"/>
    <property type="match status" value="1"/>
</dbReference>
<evidence type="ECO:0000313" key="6">
    <source>
        <dbReference type="Proteomes" id="UP000094565"/>
    </source>
</evidence>
<dbReference type="InterPro" id="IPR050670">
    <property type="entry name" value="STAM"/>
</dbReference>
<feature type="compositionally biased region" description="Polar residues" evidence="3">
    <location>
        <begin position="212"/>
        <end position="229"/>
    </location>
</feature>
<evidence type="ECO:0000259" key="4">
    <source>
        <dbReference type="PROSITE" id="PS50002"/>
    </source>
</evidence>
<gene>
    <name evidence="5" type="ORF">ATY40_BA7504835</name>
</gene>
<dbReference type="FunFam" id="2.30.30.40:FF:000072">
    <property type="entry name" value="Unconventional Myosin IB"/>
    <property type="match status" value="1"/>
</dbReference>
<dbReference type="InterPro" id="IPR036028">
    <property type="entry name" value="SH3-like_dom_sf"/>
</dbReference>